<comment type="caution">
    <text evidence="5">The sequence shown here is derived from an EMBL/GenBank/DDBJ whole genome shotgun (WGS) entry which is preliminary data.</text>
</comment>
<evidence type="ECO:0000259" key="4">
    <source>
        <dbReference type="SMART" id="SM00967"/>
    </source>
</evidence>
<evidence type="ECO:0000256" key="2">
    <source>
        <dbReference type="ARBA" id="ARBA00022679"/>
    </source>
</evidence>
<evidence type="ECO:0000313" key="5">
    <source>
        <dbReference type="EMBL" id="OOF69700.1"/>
    </source>
</evidence>
<feature type="compositionally biased region" description="Polar residues" evidence="3">
    <location>
        <begin position="1"/>
        <end position="16"/>
    </location>
</feature>
<feature type="compositionally biased region" description="Basic and acidic residues" evidence="3">
    <location>
        <begin position="22"/>
        <end position="50"/>
    </location>
</feature>
<dbReference type="Pfam" id="PF08032">
    <property type="entry name" value="SpoU_sub_bind"/>
    <property type="match status" value="1"/>
</dbReference>
<dbReference type="SUPFAM" id="SSF55315">
    <property type="entry name" value="L30e-like"/>
    <property type="match status" value="1"/>
</dbReference>
<dbReference type="InterPro" id="IPR029064">
    <property type="entry name" value="Ribosomal_eL30-like_sf"/>
</dbReference>
<dbReference type="Pfam" id="PF00588">
    <property type="entry name" value="SpoU_methylase"/>
    <property type="match status" value="1"/>
</dbReference>
<reference evidence="5 6" key="1">
    <citation type="submission" date="2016-10" db="EMBL/GenBank/DDBJ databases">
        <title>Rodentibacter gen. nov. and new species.</title>
        <authorList>
            <person name="Christensen H."/>
        </authorList>
    </citation>
    <scope>NUCLEOTIDE SEQUENCE [LARGE SCALE GENOMIC DNA]</scope>
    <source>
        <strain evidence="5 6">1998236014</strain>
    </source>
</reference>
<keyword evidence="2" id="KW-0808">Transferase</keyword>
<keyword evidence="1 5" id="KW-0489">Methyltransferase</keyword>
<accession>A0ABX3KYK0</accession>
<dbReference type="PANTHER" id="PTHR46429">
    <property type="entry name" value="23S RRNA (GUANOSINE-2'-O-)-METHYLTRANSFERASE RLMB"/>
    <property type="match status" value="1"/>
</dbReference>
<dbReference type="PIRSF" id="PIRSF006280">
    <property type="entry name" value="YfiF_prd"/>
    <property type="match status" value="1"/>
</dbReference>
<dbReference type="Gene3D" id="3.30.1330.30">
    <property type="match status" value="1"/>
</dbReference>
<dbReference type="InterPro" id="IPR016479">
    <property type="entry name" value="YfiF_prd"/>
</dbReference>
<evidence type="ECO:0000256" key="3">
    <source>
        <dbReference type="SAM" id="MobiDB-lite"/>
    </source>
</evidence>
<organism evidence="5 6">
    <name type="scientific">Rodentibacter caecimuris</name>
    <dbReference type="NCBI Taxonomy" id="1796644"/>
    <lineage>
        <taxon>Bacteria</taxon>
        <taxon>Pseudomonadati</taxon>
        <taxon>Pseudomonadota</taxon>
        <taxon>Gammaproteobacteria</taxon>
        <taxon>Pasteurellales</taxon>
        <taxon>Pasteurellaceae</taxon>
        <taxon>Rodentibacter</taxon>
    </lineage>
</organism>
<gene>
    <name evidence="5" type="ORF">BKG89_05870</name>
</gene>
<dbReference type="InterPro" id="IPR013123">
    <property type="entry name" value="SpoU_subst-bd"/>
</dbReference>
<dbReference type="InterPro" id="IPR029028">
    <property type="entry name" value="Alpha/beta_knot_MTases"/>
</dbReference>
<evidence type="ECO:0000313" key="6">
    <source>
        <dbReference type="Proteomes" id="UP000188820"/>
    </source>
</evidence>
<name>A0ABX3KYK0_9PAST</name>
<dbReference type="InterPro" id="IPR004441">
    <property type="entry name" value="rRNA_MeTrfase_TrmH"/>
</dbReference>
<dbReference type="GO" id="GO:0032259">
    <property type="term" value="P:methylation"/>
    <property type="evidence" value="ECO:0007669"/>
    <property type="project" value="UniProtKB-KW"/>
</dbReference>
<proteinExistence type="predicted"/>
<evidence type="ECO:0000256" key="1">
    <source>
        <dbReference type="ARBA" id="ARBA00022603"/>
    </source>
</evidence>
<dbReference type="SMART" id="SM00967">
    <property type="entry name" value="SpoU_sub_bind"/>
    <property type="match status" value="1"/>
</dbReference>
<protein>
    <submittedName>
        <fullName evidence="5">rRNA methyltransferase</fullName>
    </submittedName>
</protein>
<dbReference type="RefSeq" id="WP_077463254.1">
    <property type="nucleotide sequence ID" value="NZ_MLAA01000024.1"/>
</dbReference>
<dbReference type="Gene3D" id="3.40.1280.10">
    <property type="match status" value="1"/>
</dbReference>
<dbReference type="EMBL" id="MLAA01000024">
    <property type="protein sequence ID" value="OOF69700.1"/>
    <property type="molecule type" value="Genomic_DNA"/>
</dbReference>
<dbReference type="InterPro" id="IPR029026">
    <property type="entry name" value="tRNA_m1G_MTases_N"/>
</dbReference>
<dbReference type="Proteomes" id="UP000188820">
    <property type="component" value="Unassembled WGS sequence"/>
</dbReference>
<sequence>MSNNNRNMTFQQSTRPCFQERTVGEKHREKQSHADKTYQNRRPFPQEKSHQSNTLAKAELSLNKAGKEQGKVKVIVKNAPAGLQPKIKKTGPLSPRAPEKIKKNRSEEMKVYGENACLALFDKRPESIIRVWATVQMSHKIGEVLSYLAVNKKVYHIVDNTELNLVSGSEHHGGICILVKKSYPLSLSSYLKDNREEDCIIFIEGVRNPQNIGGIIRTCAFYGIKNIIIDEPELVQSANAMRVAEGGTEYIRILQTDFNACQQLAQLRHLGYQIVHTTLNKQAGILSNQVRLKNKTVFVLSEKPTESLIERDDILINLSASNPLKNGLNVAVQIGILLAKWNERQNYNFSE</sequence>
<dbReference type="GO" id="GO:0008168">
    <property type="term" value="F:methyltransferase activity"/>
    <property type="evidence" value="ECO:0007669"/>
    <property type="project" value="UniProtKB-KW"/>
</dbReference>
<dbReference type="PANTHER" id="PTHR46429:SF2">
    <property type="entry name" value="TRNA_RRNA METHYLTRANSFERASE"/>
    <property type="match status" value="1"/>
</dbReference>
<dbReference type="InterPro" id="IPR001537">
    <property type="entry name" value="SpoU_MeTrfase"/>
</dbReference>
<keyword evidence="6" id="KW-1185">Reference proteome</keyword>
<dbReference type="SUPFAM" id="SSF75217">
    <property type="entry name" value="alpha/beta knot"/>
    <property type="match status" value="1"/>
</dbReference>
<feature type="region of interest" description="Disordered" evidence="3">
    <location>
        <begin position="1"/>
        <end position="53"/>
    </location>
</feature>
<feature type="domain" description="RNA 2-O ribose methyltransferase substrate binding" evidence="4">
    <location>
        <begin position="110"/>
        <end position="185"/>
    </location>
</feature>